<dbReference type="Pfam" id="PF13812">
    <property type="entry name" value="PPR_3"/>
    <property type="match status" value="1"/>
</dbReference>
<dbReference type="Gene3D" id="1.25.40.10">
    <property type="entry name" value="Tetratricopeptide repeat domain"/>
    <property type="match status" value="3"/>
</dbReference>
<dbReference type="PANTHER" id="PTHR46935:SF1">
    <property type="entry name" value="OS01G0674700 PROTEIN"/>
    <property type="match status" value="1"/>
</dbReference>
<dbReference type="InterPro" id="IPR044645">
    <property type="entry name" value="DG1/EMB2279-like"/>
</dbReference>
<feature type="region of interest" description="Disordered" evidence="3">
    <location>
        <begin position="92"/>
        <end position="129"/>
    </location>
</feature>
<evidence type="ECO:0000256" key="2">
    <source>
        <dbReference type="PROSITE-ProRule" id="PRU00708"/>
    </source>
</evidence>
<feature type="repeat" description="PPR" evidence="2">
    <location>
        <begin position="433"/>
        <end position="467"/>
    </location>
</feature>
<protein>
    <submittedName>
        <fullName evidence="5">Pentatricopeptide repeat-containing protein At1g30610, chloroplastic isoform X3</fullName>
    </submittedName>
</protein>
<proteinExistence type="predicted"/>
<evidence type="ECO:0000313" key="5">
    <source>
        <dbReference type="RefSeq" id="XP_040959759.1"/>
    </source>
</evidence>
<accession>A0ABM3AY92</accession>
<dbReference type="PANTHER" id="PTHR46935">
    <property type="entry name" value="OS01G0674700 PROTEIN"/>
    <property type="match status" value="1"/>
</dbReference>
<dbReference type="InterPro" id="IPR011990">
    <property type="entry name" value="TPR-like_helical_dom_sf"/>
</dbReference>
<reference evidence="4" key="1">
    <citation type="journal article" date="2020" name="Nat. Genet.">
        <title>Genomic diversifications of five Gossypium allopolyploid species and their impact on cotton improvement.</title>
        <authorList>
            <person name="Chen Z.J."/>
            <person name="Sreedasyam A."/>
            <person name="Ando A."/>
            <person name="Song Q."/>
            <person name="De Santiago L.M."/>
            <person name="Hulse-Kemp A.M."/>
            <person name="Ding M."/>
            <person name="Ye W."/>
            <person name="Kirkbride R.C."/>
            <person name="Jenkins J."/>
            <person name="Plott C."/>
            <person name="Lovell J."/>
            <person name="Lin Y.M."/>
            <person name="Vaughn R."/>
            <person name="Liu B."/>
            <person name="Simpson S."/>
            <person name="Scheffler B.E."/>
            <person name="Wen L."/>
            <person name="Saski C.A."/>
            <person name="Grover C.E."/>
            <person name="Hu G."/>
            <person name="Conover J.L."/>
            <person name="Carlson J.W."/>
            <person name="Shu S."/>
            <person name="Boston L.B."/>
            <person name="Williams M."/>
            <person name="Peterson D.G."/>
            <person name="McGee K."/>
            <person name="Jones D.C."/>
            <person name="Wendel J.F."/>
            <person name="Stelly D.M."/>
            <person name="Grimwood J."/>
            <person name="Schmutz J."/>
        </authorList>
    </citation>
    <scope>NUCLEOTIDE SEQUENCE [LARGE SCALE GENOMIC DNA]</scope>
    <source>
        <strain evidence="4">cv. TM-1</strain>
    </source>
</reference>
<dbReference type="SUPFAM" id="SSF48452">
    <property type="entry name" value="TPR-like"/>
    <property type="match status" value="1"/>
</dbReference>
<dbReference type="InterPro" id="IPR002885">
    <property type="entry name" value="PPR_rpt"/>
</dbReference>
<dbReference type="Proteomes" id="UP000818029">
    <property type="component" value="Chromosome D10"/>
</dbReference>
<dbReference type="PROSITE" id="PS51375">
    <property type="entry name" value="PPR"/>
    <property type="match status" value="3"/>
</dbReference>
<dbReference type="NCBIfam" id="TIGR00756">
    <property type="entry name" value="PPR"/>
    <property type="match status" value="4"/>
</dbReference>
<dbReference type="Pfam" id="PF01535">
    <property type="entry name" value="PPR"/>
    <property type="match status" value="3"/>
</dbReference>
<reference evidence="5" key="2">
    <citation type="submission" date="2025-08" db="UniProtKB">
        <authorList>
            <consortium name="RefSeq"/>
        </authorList>
    </citation>
    <scope>IDENTIFICATION</scope>
</reference>
<sequence length="747" mass="86123">MVMVSAQNRMGIFSFESNRIYTSVSSPKPFPASGFFSCWRPTSRVALWSKNPSKKKRKFALRVVNSGGGVLEKEFEFKPSFDEYLKTMESVREKKQSFKSNRGKSSRNFGENENMSKIEHNDVKMKSEGAVRARSKKALLVKSEDDDVKALRDNPQVSRIQTEERTKESAKFTTLLLCNRRKCDSNSESYEDNVNLIKFGGFSKEVKMSKVFKYNEVNSKNEGIRRTRSRKGFVEEGEDDDLKIERTAFKNFEESNDIVNKPRVSKMEMEERIQKLAKSLNGADIDMPEWMFSKMMRSAKIKFSDYCILRVIQVLGKLGNWRRVLQVIEWLEVRERFKSHRLRHIYTTALDVLGKARRPVEALNLFRSMQVLNACARRKQWEGAFWVLQQLKQQHLLPSTTTYGLVMEVMFECGKYNLVHEFFRKMDKSCIPNALTYRVLVNTLWKEDRIDEAVSVVQVMEKRGIVGSSALYYDLARCLCSAGRCQEALMQIEKICKVANKPLVVTYTGLIQACLDSGNIENGAYIFNQMQKYCSPNLVTCNIMLKAYLDHGLFDEAKELFQKMSKDANENSSKCNDLNGVVADSYTFNIMLDACVQRNRWDEFEHVYRRMLRHGFHFNAKRHLRMILDAARAGKGELLETTWEEMDRAERTPPLPLIKERFCMKLEKNDYASAVSCITIHPASELQALSKSVWLNLYKDNASRFQQETIIGLVEAVDMIIGKSESPNPVLDNLLASSKQILRTGLV</sequence>
<keyword evidence="4" id="KW-1185">Reference proteome</keyword>
<feature type="repeat" description="PPR" evidence="2">
    <location>
        <begin position="584"/>
        <end position="618"/>
    </location>
</feature>
<evidence type="ECO:0000313" key="4">
    <source>
        <dbReference type="Proteomes" id="UP000818029"/>
    </source>
</evidence>
<keyword evidence="1" id="KW-0677">Repeat</keyword>
<feature type="compositionally biased region" description="Basic and acidic residues" evidence="3">
    <location>
        <begin position="114"/>
        <end position="129"/>
    </location>
</feature>
<evidence type="ECO:0000256" key="1">
    <source>
        <dbReference type="ARBA" id="ARBA00022737"/>
    </source>
</evidence>
<name>A0ABM3AY92_GOSHI</name>
<gene>
    <name evidence="5" type="primary">LOC107931850</name>
</gene>
<evidence type="ECO:0000256" key="3">
    <source>
        <dbReference type="SAM" id="MobiDB-lite"/>
    </source>
</evidence>
<feature type="repeat" description="PPR" evidence="2">
    <location>
        <begin position="537"/>
        <end position="567"/>
    </location>
</feature>
<dbReference type="GeneID" id="107931850"/>
<dbReference type="RefSeq" id="XP_040959759.1">
    <property type="nucleotide sequence ID" value="XM_041103825.1"/>
</dbReference>
<organism evidence="4 5">
    <name type="scientific">Gossypium hirsutum</name>
    <name type="common">Upland cotton</name>
    <name type="synonym">Gossypium mexicanum</name>
    <dbReference type="NCBI Taxonomy" id="3635"/>
    <lineage>
        <taxon>Eukaryota</taxon>
        <taxon>Viridiplantae</taxon>
        <taxon>Streptophyta</taxon>
        <taxon>Embryophyta</taxon>
        <taxon>Tracheophyta</taxon>
        <taxon>Spermatophyta</taxon>
        <taxon>Magnoliopsida</taxon>
        <taxon>eudicotyledons</taxon>
        <taxon>Gunneridae</taxon>
        <taxon>Pentapetalae</taxon>
        <taxon>rosids</taxon>
        <taxon>malvids</taxon>
        <taxon>Malvales</taxon>
        <taxon>Malvaceae</taxon>
        <taxon>Malvoideae</taxon>
        <taxon>Gossypium</taxon>
    </lineage>
</organism>